<dbReference type="Proteomes" id="UP000000925">
    <property type="component" value="Chromosome"/>
</dbReference>
<evidence type="ECO:0000259" key="4">
    <source>
        <dbReference type="Pfam" id="PF00884"/>
    </source>
</evidence>
<comment type="similarity">
    <text evidence="1">Belongs to the sulfatase family.</text>
</comment>
<dbReference type="HOGENOM" id="CLU_027191_0_0_0"/>
<dbReference type="KEGG" id="caa:Caka_0501"/>
<dbReference type="InterPro" id="IPR000917">
    <property type="entry name" value="Sulfatase_N"/>
</dbReference>
<dbReference type="InterPro" id="IPR017850">
    <property type="entry name" value="Alkaline_phosphatase_core_sf"/>
</dbReference>
<dbReference type="PANTHER" id="PTHR42693:SF53">
    <property type="entry name" value="ENDO-4-O-SULFATASE"/>
    <property type="match status" value="1"/>
</dbReference>
<evidence type="ECO:0000256" key="3">
    <source>
        <dbReference type="SAM" id="SignalP"/>
    </source>
</evidence>
<name>D5EN91_CORAD</name>
<gene>
    <name evidence="5" type="ordered locus">Caka_0501</name>
</gene>
<evidence type="ECO:0000256" key="2">
    <source>
        <dbReference type="ARBA" id="ARBA00022801"/>
    </source>
</evidence>
<keyword evidence="2" id="KW-0378">Hydrolase</keyword>
<dbReference type="SUPFAM" id="SSF53649">
    <property type="entry name" value="Alkaline phosphatase-like"/>
    <property type="match status" value="1"/>
</dbReference>
<dbReference type="AlphaFoldDB" id="D5EN91"/>
<keyword evidence="3" id="KW-0732">Signal</keyword>
<dbReference type="RefSeq" id="WP_013042251.1">
    <property type="nucleotide sequence ID" value="NC_014008.1"/>
</dbReference>
<evidence type="ECO:0000256" key="1">
    <source>
        <dbReference type="ARBA" id="ARBA00008779"/>
    </source>
</evidence>
<dbReference type="EMBL" id="CP001998">
    <property type="protein sequence ID" value="ADE53526.1"/>
    <property type="molecule type" value="Genomic_DNA"/>
</dbReference>
<dbReference type="Gene3D" id="3.40.720.10">
    <property type="entry name" value="Alkaline Phosphatase, subunit A"/>
    <property type="match status" value="1"/>
</dbReference>
<dbReference type="Pfam" id="PF00884">
    <property type="entry name" value="Sulfatase"/>
    <property type="match status" value="1"/>
</dbReference>
<feature type="chain" id="PRO_5003071636" evidence="3">
    <location>
        <begin position="21"/>
        <end position="527"/>
    </location>
</feature>
<evidence type="ECO:0000313" key="5">
    <source>
        <dbReference type="EMBL" id="ADE53526.1"/>
    </source>
</evidence>
<evidence type="ECO:0000313" key="6">
    <source>
        <dbReference type="Proteomes" id="UP000000925"/>
    </source>
</evidence>
<reference evidence="5 6" key="1">
    <citation type="journal article" date="2010" name="Stand. Genomic Sci.">
        <title>Complete genome sequence of Coraliomargarita akajimensis type strain (04OKA010-24).</title>
        <authorList>
            <person name="Mavromatis K."/>
            <person name="Abt B."/>
            <person name="Brambilla E."/>
            <person name="Lapidus A."/>
            <person name="Copeland A."/>
            <person name="Deshpande S."/>
            <person name="Nolan M."/>
            <person name="Lucas S."/>
            <person name="Tice H."/>
            <person name="Cheng J.F."/>
            <person name="Han C."/>
            <person name="Detter J.C."/>
            <person name="Woyke T."/>
            <person name="Goodwin L."/>
            <person name="Pitluck S."/>
            <person name="Held B."/>
            <person name="Brettin T."/>
            <person name="Tapia R."/>
            <person name="Ivanova N."/>
            <person name="Mikhailova N."/>
            <person name="Pati A."/>
            <person name="Liolios K."/>
            <person name="Chen A."/>
            <person name="Palaniappan K."/>
            <person name="Land M."/>
            <person name="Hauser L."/>
            <person name="Chang Y.J."/>
            <person name="Jeffries C.D."/>
            <person name="Rohde M."/>
            <person name="Goker M."/>
            <person name="Bristow J."/>
            <person name="Eisen J.A."/>
            <person name="Markowitz V."/>
            <person name="Hugenholtz P."/>
            <person name="Klenk H.P."/>
            <person name="Kyrpides N.C."/>
        </authorList>
    </citation>
    <scope>NUCLEOTIDE SEQUENCE [LARGE SCALE GENOMIC DNA]</scope>
    <source>
        <strain evidence="6">DSM 45221 / IAM 15411 / JCM 23193 / KCTC 12865</strain>
    </source>
</reference>
<dbReference type="eggNOG" id="COG3119">
    <property type="taxonomic scope" value="Bacteria"/>
</dbReference>
<keyword evidence="6" id="KW-1185">Reference proteome</keyword>
<sequence length="527" mass="59766">MNKLLLSSLCSLGIVSTVCAATSKPNIIFMFADDISAREIPCYGSTVWSTDDGSNTSDMKYRARTPIMDRLAKEGCWINTTWSATTCMPSRGMVMTGRYAHRTKWWENRDFGTVETADGTRRTWYLFESSPITIGQVARMGGYASFWAGKTQMQCYGEDFQGFGFDEGLLTTGSEAGPGEPRNSFKTKVIREDGKRILINLDTGREGVGYPLARRTNAYRPLAAVMNGNGKRGYEWWPNTPETKASFGLNTYGPDVETDYSLDFIERQHKAGKPFFVYHPTHLGHGAFDWFHPDSGNKWPGTPKIEWDGTQYHRTEPNVSGANGVYDTHGTITEPGLHSHINYIDYMLWRYVEKLKELGIEENTIIIFSADNGSHKYGKTKVIQQRGMHVPLIVSAPGMSKRGEQDILVSLTDMLPTFADIMGVELPSDYELDGKSLWPFLTTDEERHHDWIYSFRSAKQMIRGTHVMLDGDGKWWDVKELPDDHTSFAEITNWNQVSEVHRSERERLEAILPKLDLYETEYDAPAK</sequence>
<feature type="signal peptide" evidence="3">
    <location>
        <begin position="1"/>
        <end position="20"/>
    </location>
</feature>
<dbReference type="PANTHER" id="PTHR42693">
    <property type="entry name" value="ARYLSULFATASE FAMILY MEMBER"/>
    <property type="match status" value="1"/>
</dbReference>
<dbReference type="GO" id="GO:0004065">
    <property type="term" value="F:arylsulfatase activity"/>
    <property type="evidence" value="ECO:0007669"/>
    <property type="project" value="TreeGrafter"/>
</dbReference>
<feature type="domain" description="Sulfatase N-terminal" evidence="4">
    <location>
        <begin position="25"/>
        <end position="424"/>
    </location>
</feature>
<proteinExistence type="inferred from homology"/>
<dbReference type="InterPro" id="IPR050738">
    <property type="entry name" value="Sulfatase"/>
</dbReference>
<dbReference type="STRING" id="583355.Caka_0501"/>
<protein>
    <submittedName>
        <fullName evidence="5">Sulfatase</fullName>
    </submittedName>
</protein>
<organism evidence="5 6">
    <name type="scientific">Coraliomargarita akajimensis (strain DSM 45221 / IAM 15411 / JCM 23193 / KCTC 12865 / 04OKA010-24)</name>
    <dbReference type="NCBI Taxonomy" id="583355"/>
    <lineage>
        <taxon>Bacteria</taxon>
        <taxon>Pseudomonadati</taxon>
        <taxon>Verrucomicrobiota</taxon>
        <taxon>Opitutia</taxon>
        <taxon>Puniceicoccales</taxon>
        <taxon>Coraliomargaritaceae</taxon>
        <taxon>Coraliomargarita</taxon>
    </lineage>
</organism>
<accession>D5EN91</accession>